<dbReference type="SUPFAM" id="SSF53474">
    <property type="entry name" value="alpha/beta-Hydrolases"/>
    <property type="match status" value="1"/>
</dbReference>
<sequence length="306" mass="30820">MMSKSAAAIAAALVAGVLGTGAAVAGAAEPVGGSVPGSSAAHEPFPRLDWANDPECVPAPEHPQPVLIIHGTWGEVADLEPLGRTLAGEGYCVHALEYGWHRESVAGNIPGTNGIADVGAGAEAVDRAIRHVAGETTAGRAAGAVDVVGHSQAAALIRLAMNDHGAAEFVDDAIYLAGTHRGTSMRGLDSLNIHSSPEAVAVGDALLGPAALQQLRGSDVVAHLDSLPDTQPGVDYTVLVSSDDTTATTAPDAFLEAGPGATVTNVLVQDVCPDAPEPLTHDGMRDDPLVHGLVVAALDGRPVVCG</sequence>
<organism evidence="2 3">
    <name type="scientific">Corynebacterium hansenii</name>
    <dbReference type="NCBI Taxonomy" id="394964"/>
    <lineage>
        <taxon>Bacteria</taxon>
        <taxon>Bacillati</taxon>
        <taxon>Actinomycetota</taxon>
        <taxon>Actinomycetes</taxon>
        <taxon>Mycobacteriales</taxon>
        <taxon>Corynebacteriaceae</taxon>
        <taxon>Corynebacterium</taxon>
    </lineage>
</organism>
<feature type="chain" id="PRO_5046870703" evidence="1">
    <location>
        <begin position="28"/>
        <end position="306"/>
    </location>
</feature>
<dbReference type="InterPro" id="IPR029058">
    <property type="entry name" value="AB_hydrolase_fold"/>
</dbReference>
<protein>
    <submittedName>
        <fullName evidence="2">Esterase/lipase family protein</fullName>
    </submittedName>
</protein>
<name>A0ABV7ZSQ7_9CORY</name>
<dbReference type="Proteomes" id="UP001595751">
    <property type="component" value="Unassembled WGS sequence"/>
</dbReference>
<comment type="caution">
    <text evidence="2">The sequence shown here is derived from an EMBL/GenBank/DDBJ whole genome shotgun (WGS) entry which is preliminary data.</text>
</comment>
<proteinExistence type="predicted"/>
<keyword evidence="3" id="KW-1185">Reference proteome</keyword>
<accession>A0ABV7ZSQ7</accession>
<evidence type="ECO:0000313" key="3">
    <source>
        <dbReference type="Proteomes" id="UP001595751"/>
    </source>
</evidence>
<feature type="signal peptide" evidence="1">
    <location>
        <begin position="1"/>
        <end position="27"/>
    </location>
</feature>
<gene>
    <name evidence="2" type="ORF">ACFORJ_13485</name>
</gene>
<dbReference type="EMBL" id="JBHRZN010000006">
    <property type="protein sequence ID" value="MFC3851171.1"/>
    <property type="molecule type" value="Genomic_DNA"/>
</dbReference>
<evidence type="ECO:0000313" key="2">
    <source>
        <dbReference type="EMBL" id="MFC3851171.1"/>
    </source>
</evidence>
<evidence type="ECO:0000256" key="1">
    <source>
        <dbReference type="SAM" id="SignalP"/>
    </source>
</evidence>
<reference evidence="3" key="1">
    <citation type="journal article" date="2019" name="Int. J. Syst. Evol. Microbiol.">
        <title>The Global Catalogue of Microorganisms (GCM) 10K type strain sequencing project: providing services to taxonomists for standard genome sequencing and annotation.</title>
        <authorList>
            <consortium name="The Broad Institute Genomics Platform"/>
            <consortium name="The Broad Institute Genome Sequencing Center for Infectious Disease"/>
            <person name="Wu L."/>
            <person name="Ma J."/>
        </authorList>
    </citation>
    <scope>NUCLEOTIDE SEQUENCE [LARGE SCALE GENOMIC DNA]</scope>
    <source>
        <strain evidence="3">CCUG 53252</strain>
    </source>
</reference>
<dbReference type="Gene3D" id="3.40.50.1820">
    <property type="entry name" value="alpha/beta hydrolase"/>
    <property type="match status" value="1"/>
</dbReference>
<keyword evidence="1" id="KW-0732">Signal</keyword>
<dbReference type="RefSeq" id="WP_290292728.1">
    <property type="nucleotide sequence ID" value="NZ_CP047211.1"/>
</dbReference>